<dbReference type="InterPro" id="IPR012312">
    <property type="entry name" value="Hemerythrin-like"/>
</dbReference>
<evidence type="ECO:0000313" key="3">
    <source>
        <dbReference type="Proteomes" id="UP001595699"/>
    </source>
</evidence>
<proteinExistence type="predicted"/>
<sequence length="156" mass="17865">MNDISAANDRLTAFGNQLIAVHDWLRDTITHLRENVDSPAVDLRTHCLAFCHAITRHHTGEDSDAFTLLREQFPTLSPVLDTLSRDHGQIEHLLQRLQHLLDTGDRVAIGRELDGIAVLLESHFFYEEKKIITALNSLHVPEWERERPAFLERGDD</sequence>
<evidence type="ECO:0000313" key="2">
    <source>
        <dbReference type="EMBL" id="MFC3761265.1"/>
    </source>
</evidence>
<name>A0ABV7YC79_9ACTN</name>
<protein>
    <submittedName>
        <fullName evidence="2">Hemerythrin domain-containing protein</fullName>
    </submittedName>
</protein>
<dbReference type="Proteomes" id="UP001595699">
    <property type="component" value="Unassembled WGS sequence"/>
</dbReference>
<evidence type="ECO:0000259" key="1">
    <source>
        <dbReference type="Pfam" id="PF01814"/>
    </source>
</evidence>
<feature type="domain" description="Hemerythrin-like" evidence="1">
    <location>
        <begin position="18"/>
        <end position="134"/>
    </location>
</feature>
<keyword evidence="3" id="KW-1185">Reference proteome</keyword>
<accession>A0ABV7YC79</accession>
<gene>
    <name evidence="2" type="ORF">ACFOUW_10470</name>
</gene>
<comment type="caution">
    <text evidence="2">The sequence shown here is derived from an EMBL/GenBank/DDBJ whole genome shotgun (WGS) entry which is preliminary data.</text>
</comment>
<reference evidence="3" key="1">
    <citation type="journal article" date="2019" name="Int. J. Syst. Evol. Microbiol.">
        <title>The Global Catalogue of Microorganisms (GCM) 10K type strain sequencing project: providing services to taxonomists for standard genome sequencing and annotation.</title>
        <authorList>
            <consortium name="The Broad Institute Genomics Platform"/>
            <consortium name="The Broad Institute Genome Sequencing Center for Infectious Disease"/>
            <person name="Wu L."/>
            <person name="Ma J."/>
        </authorList>
    </citation>
    <scope>NUCLEOTIDE SEQUENCE [LARGE SCALE GENOMIC DNA]</scope>
    <source>
        <strain evidence="3">CGMCC 4.7241</strain>
    </source>
</reference>
<dbReference type="EMBL" id="JBHRZH010000006">
    <property type="protein sequence ID" value="MFC3761265.1"/>
    <property type="molecule type" value="Genomic_DNA"/>
</dbReference>
<dbReference type="Gene3D" id="1.20.120.520">
    <property type="entry name" value="nmb1532 protein domain like"/>
    <property type="match status" value="1"/>
</dbReference>
<organism evidence="2 3">
    <name type="scientific">Tenggerimyces flavus</name>
    <dbReference type="NCBI Taxonomy" id="1708749"/>
    <lineage>
        <taxon>Bacteria</taxon>
        <taxon>Bacillati</taxon>
        <taxon>Actinomycetota</taxon>
        <taxon>Actinomycetes</taxon>
        <taxon>Propionibacteriales</taxon>
        <taxon>Nocardioidaceae</taxon>
        <taxon>Tenggerimyces</taxon>
    </lineage>
</organism>
<dbReference type="Pfam" id="PF01814">
    <property type="entry name" value="Hemerythrin"/>
    <property type="match status" value="1"/>
</dbReference>
<dbReference type="RefSeq" id="WP_239553811.1">
    <property type="nucleotide sequence ID" value="NZ_JAFBCM010000001.1"/>
</dbReference>